<dbReference type="Proteomes" id="UP000534783">
    <property type="component" value="Unassembled WGS sequence"/>
</dbReference>
<gene>
    <name evidence="2" type="ORF">MNODULE_03880</name>
</gene>
<evidence type="ECO:0000313" key="2">
    <source>
        <dbReference type="EMBL" id="NKE69886.1"/>
    </source>
</evidence>
<feature type="signal peptide" evidence="1">
    <location>
        <begin position="1"/>
        <end position="31"/>
    </location>
</feature>
<comment type="caution">
    <text evidence="2">The sequence shown here is derived from an EMBL/GenBank/DDBJ whole genome shotgun (WGS) entry which is preliminary data.</text>
</comment>
<evidence type="ECO:0008006" key="4">
    <source>
        <dbReference type="Google" id="ProtNLM"/>
    </source>
</evidence>
<name>A0A7X6DMC5_9BACT</name>
<reference evidence="2 3" key="1">
    <citation type="journal article" date="2020" name="Nature">
        <title>Bacterial chemolithoautotrophy via manganese oxidation.</title>
        <authorList>
            <person name="Yu H."/>
            <person name="Leadbetter J.R."/>
        </authorList>
    </citation>
    <scope>NUCLEOTIDE SEQUENCE [LARGE SCALE GENOMIC DNA]</scope>
    <source>
        <strain evidence="2 3">Mn-1</strain>
    </source>
</reference>
<proteinExistence type="predicted"/>
<dbReference type="EMBL" id="VTOW01000001">
    <property type="protein sequence ID" value="NKE69886.1"/>
    <property type="molecule type" value="Genomic_DNA"/>
</dbReference>
<evidence type="ECO:0000256" key="1">
    <source>
        <dbReference type="SAM" id="SignalP"/>
    </source>
</evidence>
<evidence type="ECO:0000313" key="3">
    <source>
        <dbReference type="Proteomes" id="UP000534783"/>
    </source>
</evidence>
<dbReference type="RefSeq" id="WP_168058170.1">
    <property type="nucleotide sequence ID" value="NZ_VTOW01000001.1"/>
</dbReference>
<sequence>MNDFKKQFSMFTAMLFLFGAFLLLPVFHAHAADFSLGGLKISVGESFTKTSDVQFVGRSGGRAFVGGGVCTGYAYGINVADTFSIDALSLCAILSGTYDDGGDAKFGGAVGISPLSLFGGMAKTFIGYDLANNRAVRGGMTTLSAVVSF</sequence>
<keyword evidence="1" id="KW-0732">Signal</keyword>
<accession>A0A7X6DMC5</accession>
<keyword evidence="3" id="KW-1185">Reference proteome</keyword>
<protein>
    <recommendedName>
        <fullName evidence="4">Secreted protein</fullName>
    </recommendedName>
</protein>
<dbReference type="AlphaFoldDB" id="A0A7X6DMC5"/>
<feature type="chain" id="PRO_5031167686" description="Secreted protein" evidence="1">
    <location>
        <begin position="32"/>
        <end position="149"/>
    </location>
</feature>
<organism evidence="2 3">
    <name type="scientific">Candidatus Manganitrophus noduliformans</name>
    <dbReference type="NCBI Taxonomy" id="2606439"/>
    <lineage>
        <taxon>Bacteria</taxon>
        <taxon>Pseudomonadati</taxon>
        <taxon>Nitrospirota</taxon>
        <taxon>Nitrospiria</taxon>
        <taxon>Candidatus Troglogloeales</taxon>
        <taxon>Candidatus Manganitrophaceae</taxon>
        <taxon>Candidatus Manganitrophus</taxon>
    </lineage>
</organism>